<comment type="similarity">
    <text evidence="1">Belongs to the GST superfamily.</text>
</comment>
<evidence type="ECO:0000259" key="3">
    <source>
        <dbReference type="PROSITE" id="PS50405"/>
    </source>
</evidence>
<dbReference type="InterPro" id="IPR036249">
    <property type="entry name" value="Thioredoxin-like_sf"/>
</dbReference>
<dbReference type="PANTHER" id="PTHR44051">
    <property type="entry name" value="GLUTATHIONE S-TRANSFERASE-RELATED"/>
    <property type="match status" value="1"/>
</dbReference>
<dbReference type="CDD" id="cd03207">
    <property type="entry name" value="GST_C_8"/>
    <property type="match status" value="1"/>
</dbReference>
<dbReference type="SFLD" id="SFLDS00019">
    <property type="entry name" value="Glutathione_Transferase_(cytos"/>
    <property type="match status" value="1"/>
</dbReference>
<dbReference type="PROSITE" id="PS50405">
    <property type="entry name" value="GST_CTER"/>
    <property type="match status" value="1"/>
</dbReference>
<dbReference type="PANTHER" id="PTHR44051:SF21">
    <property type="entry name" value="GLUTATHIONE S-TRANSFERASE FAMILY PROTEIN"/>
    <property type="match status" value="1"/>
</dbReference>
<dbReference type="SFLD" id="SFLDG00358">
    <property type="entry name" value="Main_(cytGST)"/>
    <property type="match status" value="1"/>
</dbReference>
<evidence type="ECO:0000313" key="4">
    <source>
        <dbReference type="EMBL" id="ROS01148.1"/>
    </source>
</evidence>
<dbReference type="CDD" id="cd03046">
    <property type="entry name" value="GST_N_GTT1_like"/>
    <property type="match status" value="1"/>
</dbReference>
<dbReference type="InterPro" id="IPR004046">
    <property type="entry name" value="GST_C"/>
</dbReference>
<dbReference type="OrthoDB" id="9810080at2"/>
<accession>A0A3N2DMW9</accession>
<dbReference type="SUPFAM" id="SSF47616">
    <property type="entry name" value="GST C-terminal domain-like"/>
    <property type="match status" value="1"/>
</dbReference>
<dbReference type="RefSeq" id="WP_123711973.1">
    <property type="nucleotide sequence ID" value="NZ_RKHR01000004.1"/>
</dbReference>
<dbReference type="EMBL" id="RKHR01000004">
    <property type="protein sequence ID" value="ROS01148.1"/>
    <property type="molecule type" value="Genomic_DNA"/>
</dbReference>
<evidence type="ECO:0000313" key="5">
    <source>
        <dbReference type="Proteomes" id="UP000275394"/>
    </source>
</evidence>
<proteinExistence type="inferred from homology"/>
<dbReference type="Pfam" id="PF02798">
    <property type="entry name" value="GST_N"/>
    <property type="match status" value="1"/>
</dbReference>
<protein>
    <submittedName>
        <fullName evidence="4">Glutathione S-transferase</fullName>
    </submittedName>
</protein>
<sequence length="211" mass="23884">MINIYGHPHTRSFRITWIAEELALDYLFHRVELAKGEHKSEDYRRLHPGGKIPAITDDIDGIKEISLSESGAIVNYLADRYGSEQLIPSPGSPQRGSHDQWCYFALTELEQPLWSIGKHKFALPKEQRIKAMLETAGWEYQQALALLSSGLGDNNYILGSQFSPADILLAQTLRWGLAFKQPLPQQNLQDYFQRCSQRPGFIKAAEVEEGA</sequence>
<dbReference type="PROSITE" id="PS50404">
    <property type="entry name" value="GST_NTER"/>
    <property type="match status" value="1"/>
</dbReference>
<keyword evidence="4" id="KW-0808">Transferase</keyword>
<dbReference type="InterPro" id="IPR004045">
    <property type="entry name" value="Glutathione_S-Trfase_N"/>
</dbReference>
<dbReference type="InterPro" id="IPR040079">
    <property type="entry name" value="Glutathione_S-Trfase"/>
</dbReference>
<dbReference type="SFLD" id="SFLDG01150">
    <property type="entry name" value="Main.1:_Beta-like"/>
    <property type="match status" value="1"/>
</dbReference>
<feature type="domain" description="GST N-terminal" evidence="2">
    <location>
        <begin position="1"/>
        <end position="85"/>
    </location>
</feature>
<evidence type="ECO:0000256" key="1">
    <source>
        <dbReference type="RuleBase" id="RU003494"/>
    </source>
</evidence>
<organism evidence="4 5">
    <name type="scientific">Sinobacterium caligoides</name>
    <dbReference type="NCBI Taxonomy" id="933926"/>
    <lineage>
        <taxon>Bacteria</taxon>
        <taxon>Pseudomonadati</taxon>
        <taxon>Pseudomonadota</taxon>
        <taxon>Gammaproteobacteria</taxon>
        <taxon>Cellvibrionales</taxon>
        <taxon>Spongiibacteraceae</taxon>
        <taxon>Sinobacterium</taxon>
    </lineage>
</organism>
<dbReference type="Proteomes" id="UP000275394">
    <property type="component" value="Unassembled WGS sequence"/>
</dbReference>
<dbReference type="Gene3D" id="3.40.30.10">
    <property type="entry name" value="Glutaredoxin"/>
    <property type="match status" value="1"/>
</dbReference>
<dbReference type="AlphaFoldDB" id="A0A3N2DMW9"/>
<dbReference type="InterPro" id="IPR036282">
    <property type="entry name" value="Glutathione-S-Trfase_C_sf"/>
</dbReference>
<comment type="caution">
    <text evidence="4">The sequence shown here is derived from an EMBL/GenBank/DDBJ whole genome shotgun (WGS) entry which is preliminary data.</text>
</comment>
<dbReference type="Pfam" id="PF00043">
    <property type="entry name" value="GST_C"/>
    <property type="match status" value="1"/>
</dbReference>
<dbReference type="Gene3D" id="1.20.1050.10">
    <property type="match status" value="1"/>
</dbReference>
<dbReference type="GO" id="GO:0016740">
    <property type="term" value="F:transferase activity"/>
    <property type="evidence" value="ECO:0007669"/>
    <property type="project" value="UniProtKB-KW"/>
</dbReference>
<keyword evidence="5" id="KW-1185">Reference proteome</keyword>
<evidence type="ECO:0000259" key="2">
    <source>
        <dbReference type="PROSITE" id="PS50404"/>
    </source>
</evidence>
<gene>
    <name evidence="4" type="ORF">EDC56_1576</name>
</gene>
<name>A0A3N2DMW9_9GAMM</name>
<dbReference type="InterPro" id="IPR010987">
    <property type="entry name" value="Glutathione-S-Trfase_C-like"/>
</dbReference>
<dbReference type="SUPFAM" id="SSF52833">
    <property type="entry name" value="Thioredoxin-like"/>
    <property type="match status" value="1"/>
</dbReference>
<feature type="domain" description="GST C-terminal" evidence="3">
    <location>
        <begin position="91"/>
        <end position="211"/>
    </location>
</feature>
<reference evidence="4 5" key="1">
    <citation type="submission" date="2018-11" db="EMBL/GenBank/DDBJ databases">
        <title>Genomic Encyclopedia of Type Strains, Phase IV (KMG-IV): sequencing the most valuable type-strain genomes for metagenomic binning, comparative biology and taxonomic classification.</title>
        <authorList>
            <person name="Goeker M."/>
        </authorList>
    </citation>
    <scope>NUCLEOTIDE SEQUENCE [LARGE SCALE GENOMIC DNA]</scope>
    <source>
        <strain evidence="4 5">DSM 100316</strain>
    </source>
</reference>